<feature type="compositionally biased region" description="Low complexity" evidence="2">
    <location>
        <begin position="245"/>
        <end position="285"/>
    </location>
</feature>
<feature type="region of interest" description="Disordered" evidence="2">
    <location>
        <begin position="361"/>
        <end position="419"/>
    </location>
</feature>
<feature type="signal peptide" evidence="3">
    <location>
        <begin position="1"/>
        <end position="28"/>
    </location>
</feature>
<dbReference type="RefSeq" id="WP_051855338.1">
    <property type="nucleotide sequence ID" value="NZ_AQRC01000002.1"/>
</dbReference>
<reference evidence="5 6" key="2">
    <citation type="journal article" date="2015" name="Antonie Van Leeuwenhoek">
        <title>Thioclava indica sp. nov., isolated from surface seawater of the Indian Ocean.</title>
        <authorList>
            <person name="Liu Y."/>
            <person name="Lai Q."/>
            <person name="Du J."/>
            <person name="Xu H."/>
            <person name="Jiang L."/>
            <person name="Shao Z."/>
        </authorList>
    </citation>
    <scope>NUCLEOTIDE SEQUENCE [LARGE SCALE GENOMIC DNA]</scope>
    <source>
        <strain evidence="5 6">13D2W-2</strain>
    </source>
</reference>
<feature type="compositionally biased region" description="Polar residues" evidence="2">
    <location>
        <begin position="228"/>
        <end position="244"/>
    </location>
</feature>
<accession>A0A085U0J5</accession>
<keyword evidence="3" id="KW-0732">Signal</keyword>
<feature type="region of interest" description="Disordered" evidence="2">
    <location>
        <begin position="48"/>
        <end position="340"/>
    </location>
</feature>
<feature type="compositionally biased region" description="Low complexity" evidence="2">
    <location>
        <begin position="174"/>
        <end position="195"/>
    </location>
</feature>
<feature type="compositionally biased region" description="Low complexity" evidence="2">
    <location>
        <begin position="311"/>
        <end position="333"/>
    </location>
</feature>
<evidence type="ECO:0000259" key="4">
    <source>
        <dbReference type="PROSITE" id="PS51123"/>
    </source>
</evidence>
<evidence type="ECO:0000256" key="3">
    <source>
        <dbReference type="SAM" id="SignalP"/>
    </source>
</evidence>
<dbReference type="SUPFAM" id="SSF103088">
    <property type="entry name" value="OmpA-like"/>
    <property type="match status" value="1"/>
</dbReference>
<dbReference type="eggNOG" id="COG2885">
    <property type="taxonomic scope" value="Bacteria"/>
</dbReference>
<feature type="chain" id="PRO_5001797718" evidence="3">
    <location>
        <begin position="29"/>
        <end position="714"/>
    </location>
</feature>
<dbReference type="GO" id="GO:0016020">
    <property type="term" value="C:membrane"/>
    <property type="evidence" value="ECO:0007669"/>
    <property type="project" value="UniProtKB-UniRule"/>
</dbReference>
<evidence type="ECO:0000256" key="2">
    <source>
        <dbReference type="SAM" id="MobiDB-lite"/>
    </source>
</evidence>
<name>A0A085U0J5_9RHOB</name>
<dbReference type="Pfam" id="PF00691">
    <property type="entry name" value="OmpA"/>
    <property type="match status" value="1"/>
</dbReference>
<sequence length="714" mass="72157">MKKLKTTTALVAGLAALSPAVIPVQVLAQTAADTGCVASEMANGKTMEEATASCEGTATTTPESDTQANGSAETDGSVNADTSAGTEPAPDANTSTDGSASTSGDGSTAPMSDSDADQAAKAAIEGANPPAEQDPAATSDAATTTDSGSEDAAAKAAIEGGSETSTTTVAPEGDTASGTAATDTNTDAAVQTDTTENGNGATDAGTSDAVPLQPETSGSDIANEEITPDTTSQDAPVPVDQTTDQATETPEASASSEPQAAPMDQTDAATATDTGTDAGADAGTTSNTEVTQDGSAATGAESEANSTQTNDTAATDGSAKADATASSDTTAQDPNATEAAKTLENALSDTQQAIEGEAVQNEALKAPTDGAADEVNTTEETVTEENARSASQDFSTQVDAQPSAQAQTTATASGDTAKKKDGMSALETAAIAGLGALAVGAILNNGSKVAVNSGDRVVVQNPDGSYQLVKDDNTLLRQPGSTIRTQDFADGSSRTIVTKQDGSQIVTVYDAQRRILKRTLIQPDGSKYLLIDDAAGGQPVVVSKLPKAKPVATISSSNQQALRDALARQSGVDRAFTLSQVRNIPQVRALAPAVSVENITFETGSAAIQPDQARALSALGQAIQQRIAENPRELFLVEGHTDAVGSAAYNLALSDRRAESVALALSEYFNVPAENLVVQGYGEQDLKVQTDGASEANRRTVVRNITDLLRVASN</sequence>
<dbReference type="InterPro" id="IPR006665">
    <property type="entry name" value="OmpA-like"/>
</dbReference>
<dbReference type="AlphaFoldDB" id="A0A085U0J5"/>
<feature type="compositionally biased region" description="Polar residues" evidence="2">
    <location>
        <begin position="286"/>
        <end position="295"/>
    </location>
</feature>
<dbReference type="PANTHER" id="PTHR30329:SF21">
    <property type="entry name" value="LIPOPROTEIN YIAD-RELATED"/>
    <property type="match status" value="1"/>
</dbReference>
<feature type="compositionally biased region" description="Low complexity" evidence="2">
    <location>
        <begin position="399"/>
        <end position="415"/>
    </location>
</feature>
<evidence type="ECO:0000256" key="1">
    <source>
        <dbReference type="PROSITE-ProRule" id="PRU00473"/>
    </source>
</evidence>
<evidence type="ECO:0000313" key="6">
    <source>
        <dbReference type="Proteomes" id="UP000028607"/>
    </source>
</evidence>
<feature type="compositionally biased region" description="Low complexity" evidence="2">
    <location>
        <begin position="136"/>
        <end position="151"/>
    </location>
</feature>
<feature type="domain" description="OmpA-like" evidence="4">
    <location>
        <begin position="588"/>
        <end position="714"/>
    </location>
</feature>
<feature type="compositionally biased region" description="Polar residues" evidence="2">
    <location>
        <begin position="54"/>
        <end position="85"/>
    </location>
</feature>
<dbReference type="PATRIC" id="fig|1317124.6.peg.862"/>
<reference evidence="6" key="1">
    <citation type="submission" date="2013-04" db="EMBL/GenBank/DDBJ databases">
        <title>Thioclava sp. 13D2W-2 Genome Sequencing.</title>
        <authorList>
            <person name="Lai Q."/>
            <person name="Li G."/>
            <person name="Shao Z."/>
        </authorList>
    </citation>
    <scope>NUCLEOTIDE SEQUENCE [LARGE SCALE GENOMIC DNA]</scope>
    <source>
        <strain evidence="6">13D2W-2</strain>
    </source>
</reference>
<dbReference type="Proteomes" id="UP000028607">
    <property type="component" value="Unassembled WGS sequence"/>
</dbReference>
<dbReference type="STRING" id="1317124.DW2_04249"/>
<dbReference type="InterPro" id="IPR036737">
    <property type="entry name" value="OmpA-like_sf"/>
</dbReference>
<dbReference type="Gene3D" id="3.30.1330.60">
    <property type="entry name" value="OmpA-like domain"/>
    <property type="match status" value="1"/>
</dbReference>
<feature type="compositionally biased region" description="Low complexity" evidence="2">
    <location>
        <begin position="91"/>
        <end position="109"/>
    </location>
</feature>
<evidence type="ECO:0000313" key="5">
    <source>
        <dbReference type="EMBL" id="KFE36492.1"/>
    </source>
</evidence>
<keyword evidence="6" id="KW-1185">Reference proteome</keyword>
<feature type="compositionally biased region" description="Low complexity" evidence="2">
    <location>
        <begin position="117"/>
        <end position="127"/>
    </location>
</feature>
<dbReference type="PANTHER" id="PTHR30329">
    <property type="entry name" value="STATOR ELEMENT OF FLAGELLAR MOTOR COMPLEX"/>
    <property type="match status" value="1"/>
</dbReference>
<organism evidence="5 6">
    <name type="scientific">Thioclava atlantica</name>
    <dbReference type="NCBI Taxonomy" id="1317124"/>
    <lineage>
        <taxon>Bacteria</taxon>
        <taxon>Pseudomonadati</taxon>
        <taxon>Pseudomonadota</taxon>
        <taxon>Alphaproteobacteria</taxon>
        <taxon>Rhodobacterales</taxon>
        <taxon>Paracoccaceae</taxon>
        <taxon>Thioclava</taxon>
    </lineage>
</organism>
<feature type="compositionally biased region" description="Polar residues" evidence="2">
    <location>
        <begin position="388"/>
        <end position="398"/>
    </location>
</feature>
<proteinExistence type="predicted"/>
<comment type="caution">
    <text evidence="5">The sequence shown here is derived from an EMBL/GenBank/DDBJ whole genome shotgun (WGS) entry which is preliminary data.</text>
</comment>
<protein>
    <submittedName>
        <fullName evidence="5">OmpA/MotB domain-containing protein</fullName>
    </submittedName>
</protein>
<dbReference type="EMBL" id="AQRC01000002">
    <property type="protein sequence ID" value="KFE36492.1"/>
    <property type="molecule type" value="Genomic_DNA"/>
</dbReference>
<keyword evidence="1" id="KW-0472">Membrane</keyword>
<dbReference type="PROSITE" id="PS51123">
    <property type="entry name" value="OMPA_2"/>
    <property type="match status" value="1"/>
</dbReference>
<gene>
    <name evidence="5" type="ORF">DW2_04249</name>
</gene>
<dbReference type="CDD" id="cd07185">
    <property type="entry name" value="OmpA_C-like"/>
    <property type="match status" value="1"/>
</dbReference>
<dbReference type="InterPro" id="IPR050330">
    <property type="entry name" value="Bact_OuterMem_StrucFunc"/>
</dbReference>